<protein>
    <submittedName>
        <fullName evidence="1">Tail sheath stabilizer</fullName>
    </submittedName>
</protein>
<proteinExistence type="predicted"/>
<accession>A0A8S5LXN9</accession>
<reference evidence="1" key="1">
    <citation type="journal article" date="2021" name="Proc. Natl. Acad. Sci. U.S.A.">
        <title>A Catalog of Tens of Thousands of Viruses from Human Metagenomes Reveals Hidden Associations with Chronic Diseases.</title>
        <authorList>
            <person name="Tisza M.J."/>
            <person name="Buck C.B."/>
        </authorList>
    </citation>
    <scope>NUCLEOTIDE SEQUENCE</scope>
    <source>
        <strain evidence="1">CtZgq1</strain>
    </source>
</reference>
<name>A0A8S5LXN9_9CAUD</name>
<dbReference type="EMBL" id="BK014762">
    <property type="protein sequence ID" value="DAD74571.1"/>
    <property type="molecule type" value="Genomic_DNA"/>
</dbReference>
<sequence>MKHGTIYYKNIVKGLKELIPKIFGEEIPVIVRKPDEDFKTEYDKSVIVQLTGSKYDIVRQQITSDILISRDDDNKTVVSERVGLPYTLEIQMEFRTKSQNDLDFMVIKFLSYRQRNLVIPVKNNDGEDESVLVNFKLDDKRQDEVEGSTRIFRSIYVFNAYGRINEHVQITDPMVTDFETNTHIVIDKAVNDD</sequence>
<evidence type="ECO:0000313" key="1">
    <source>
        <dbReference type="EMBL" id="DAD74571.1"/>
    </source>
</evidence>
<organism evidence="1">
    <name type="scientific">Myoviridae sp. ctZgq1</name>
    <dbReference type="NCBI Taxonomy" id="2826666"/>
    <lineage>
        <taxon>Viruses</taxon>
        <taxon>Duplodnaviria</taxon>
        <taxon>Heunggongvirae</taxon>
        <taxon>Uroviricota</taxon>
        <taxon>Caudoviricetes</taxon>
    </lineage>
</organism>